<dbReference type="AlphaFoldDB" id="D1AYA6"/>
<evidence type="ECO:0008006" key="4">
    <source>
        <dbReference type="Google" id="ProtNLM"/>
    </source>
</evidence>
<evidence type="ECO:0000313" key="3">
    <source>
        <dbReference type="Proteomes" id="UP000002072"/>
    </source>
</evidence>
<keyword evidence="3" id="KW-1185">Reference proteome</keyword>
<dbReference type="Proteomes" id="UP000002072">
    <property type="component" value="Chromosome"/>
</dbReference>
<feature type="transmembrane region" description="Helical" evidence="1">
    <location>
        <begin position="81"/>
        <end position="114"/>
    </location>
</feature>
<dbReference type="GO" id="GO:0005886">
    <property type="term" value="C:plasma membrane"/>
    <property type="evidence" value="ECO:0007669"/>
    <property type="project" value="TreeGrafter"/>
</dbReference>
<evidence type="ECO:0000256" key="1">
    <source>
        <dbReference type="SAM" id="Phobius"/>
    </source>
</evidence>
<dbReference type="GeneID" id="29673961"/>
<dbReference type="PANTHER" id="PTHR34821">
    <property type="entry name" value="INNER MEMBRANE PROTEIN YDCZ"/>
    <property type="match status" value="1"/>
</dbReference>
<protein>
    <recommendedName>
        <fullName evidence="4">DMT family transporter</fullName>
    </recommendedName>
</protein>
<feature type="transmembrane region" description="Helical" evidence="1">
    <location>
        <begin position="126"/>
        <end position="145"/>
    </location>
</feature>
<feature type="transmembrane region" description="Helical" evidence="1">
    <location>
        <begin position="35"/>
        <end position="55"/>
    </location>
</feature>
<dbReference type="RefSeq" id="WP_012858833.1">
    <property type="nucleotide sequence ID" value="NC_013515.1"/>
</dbReference>
<evidence type="ECO:0000313" key="2">
    <source>
        <dbReference type="EMBL" id="ACZ01282.1"/>
    </source>
</evidence>
<keyword evidence="1" id="KW-1133">Transmembrane helix</keyword>
<dbReference type="PANTHER" id="PTHR34821:SF2">
    <property type="entry name" value="INNER MEMBRANE PROTEIN YDCZ"/>
    <property type="match status" value="1"/>
</dbReference>
<dbReference type="STRING" id="519441.Smon_0814"/>
<reference evidence="2 3" key="1">
    <citation type="journal article" date="2009" name="Stand. Genomic Sci.">
        <title>Complete genome sequence of Streptobacillus moniliformis type strain (9901T).</title>
        <authorList>
            <person name="Nolan M."/>
            <person name="Gronow S."/>
            <person name="Lapidus A."/>
            <person name="Ivanova N."/>
            <person name="Copeland A."/>
            <person name="Lucas S."/>
            <person name="Del Rio T.G."/>
            <person name="Chen F."/>
            <person name="Tice H."/>
            <person name="Pitluck S."/>
            <person name="Cheng J.F."/>
            <person name="Sims D."/>
            <person name="Meincke L."/>
            <person name="Bruce D."/>
            <person name="Goodwin L."/>
            <person name="Brettin T."/>
            <person name="Han C."/>
            <person name="Detter J.C."/>
            <person name="Ovchinikova G."/>
            <person name="Pati A."/>
            <person name="Mavromatis K."/>
            <person name="Mikhailova N."/>
            <person name="Chen A."/>
            <person name="Palaniappan K."/>
            <person name="Land M."/>
            <person name="Hauser L."/>
            <person name="Chang Y.J."/>
            <person name="Jeffries C.D."/>
            <person name="Rohde M."/>
            <person name="Sproer C."/>
            <person name="Goker M."/>
            <person name="Bristow J."/>
            <person name="Eisen J.A."/>
            <person name="Markowitz V."/>
            <person name="Hugenholtz P."/>
            <person name="Kyrpides N.C."/>
            <person name="Klenk H.P."/>
            <person name="Chain P."/>
        </authorList>
    </citation>
    <scope>NUCLEOTIDE SEQUENCE [LARGE SCALE GENOMIC DNA]</scope>
    <source>
        <strain evidence="3">ATCC 14647 / DSM 12112 / NCTC 10651 / 9901</strain>
    </source>
</reference>
<name>D1AYA6_STRM9</name>
<gene>
    <name evidence="2" type="ordered locus">Smon_0814</name>
</gene>
<proteinExistence type="predicted"/>
<dbReference type="OrthoDB" id="7864805at2"/>
<dbReference type="InterPro" id="IPR006750">
    <property type="entry name" value="YdcZ"/>
</dbReference>
<keyword evidence="1" id="KW-0472">Membrane</keyword>
<keyword evidence="1" id="KW-0812">Transmembrane</keyword>
<sequence length="148" mass="16189">MEKILYILLTIFAGLVVTIQGPINVELGKSLGSDYWSAFTSFAVGLLFILLFIILTGQKSPSITQFTTTAWWKYLGAITGAIYVLSVITVIPALGVGLATILLMFSQLIMAMIIDHYGLFGYAVKTFSVERMIGVVLMAAGIFLINRR</sequence>
<accession>D1AYA6</accession>
<organism evidence="2 3">
    <name type="scientific">Streptobacillus moniliformis (strain ATCC 14647 / DSM 12112 / NCTC 10651 / 9901)</name>
    <dbReference type="NCBI Taxonomy" id="519441"/>
    <lineage>
        <taxon>Bacteria</taxon>
        <taxon>Fusobacteriati</taxon>
        <taxon>Fusobacteriota</taxon>
        <taxon>Fusobacteriia</taxon>
        <taxon>Fusobacteriales</taxon>
        <taxon>Leptotrichiaceae</taxon>
        <taxon>Streptobacillus</taxon>
    </lineage>
</organism>
<feature type="transmembrane region" description="Helical" evidence="1">
    <location>
        <begin position="5"/>
        <end position="23"/>
    </location>
</feature>
<dbReference type="HOGENOM" id="CLU_068878_1_1_0"/>
<dbReference type="KEGG" id="smf:Smon_0814"/>
<dbReference type="eggNOG" id="COG3238">
    <property type="taxonomic scope" value="Bacteria"/>
</dbReference>
<dbReference type="EMBL" id="CP001779">
    <property type="protein sequence ID" value="ACZ01282.1"/>
    <property type="molecule type" value="Genomic_DNA"/>
</dbReference>
<dbReference type="Pfam" id="PF04657">
    <property type="entry name" value="DMT_YdcZ"/>
    <property type="match status" value="1"/>
</dbReference>